<feature type="domain" description="DUF58" evidence="2">
    <location>
        <begin position="213"/>
        <end position="383"/>
    </location>
</feature>
<dbReference type="Pfam" id="PF01882">
    <property type="entry name" value="DUF58"/>
    <property type="match status" value="1"/>
</dbReference>
<dbReference type="HOGENOM" id="CLU_048408_0_0_0"/>
<keyword evidence="4" id="KW-1185">Reference proteome</keyword>
<keyword evidence="1" id="KW-0812">Transmembrane</keyword>
<keyword evidence="1" id="KW-1133">Transmembrane helix</keyword>
<dbReference type="EMBL" id="CP002514">
    <property type="protein sequence ID" value="AEP11481.1"/>
    <property type="molecule type" value="Genomic_DNA"/>
</dbReference>
<dbReference type="SUPFAM" id="SSF53300">
    <property type="entry name" value="vWA-like"/>
    <property type="match status" value="1"/>
</dbReference>
<dbReference type="PANTHER" id="PTHR33608:SF3">
    <property type="entry name" value="SLR2013 PROTEIN"/>
    <property type="match status" value="1"/>
</dbReference>
<feature type="transmembrane region" description="Helical" evidence="1">
    <location>
        <begin position="21"/>
        <end position="40"/>
    </location>
</feature>
<organism evidence="3 4">
    <name type="scientific">Chloracidobacterium thermophilum (strain B)</name>
    <dbReference type="NCBI Taxonomy" id="981222"/>
    <lineage>
        <taxon>Bacteria</taxon>
        <taxon>Pseudomonadati</taxon>
        <taxon>Acidobacteriota</taxon>
        <taxon>Terriglobia</taxon>
        <taxon>Terriglobales</taxon>
        <taxon>Acidobacteriaceae</taxon>
        <taxon>Chloracidobacterium</taxon>
    </lineage>
</organism>
<dbReference type="InterPro" id="IPR036465">
    <property type="entry name" value="vWFA_dom_sf"/>
</dbReference>
<gene>
    <name evidence="3" type="ordered locus">Cabther_A0724</name>
</gene>
<evidence type="ECO:0000259" key="2">
    <source>
        <dbReference type="Pfam" id="PF01882"/>
    </source>
</evidence>
<evidence type="ECO:0000256" key="1">
    <source>
        <dbReference type="SAM" id="Phobius"/>
    </source>
</evidence>
<dbReference type="AlphaFoldDB" id="G2LGY1"/>
<dbReference type="Gene3D" id="3.40.50.410">
    <property type="entry name" value="von Willebrand factor, type A domain"/>
    <property type="match status" value="1"/>
</dbReference>
<proteinExistence type="predicted"/>
<reference evidence="3 4" key="1">
    <citation type="journal article" date="2012" name="Environ. Microbiol.">
        <title>Complete genome of Candidatus Chloracidobacterium thermophilum, a chlorophyll-based photoheterotroph belonging to the phylum Acidobacteria.</title>
        <authorList>
            <person name="Garcia Costas A.M."/>
            <person name="Liu Z."/>
            <person name="Tomsho L.P."/>
            <person name="Schuster S.C."/>
            <person name="Ward D.M."/>
            <person name="Bryant D.A."/>
        </authorList>
    </citation>
    <scope>NUCLEOTIDE SEQUENCE [LARGE SCALE GENOMIC DNA]</scope>
    <source>
        <strain evidence="3 4">B</strain>
    </source>
</reference>
<dbReference type="STRING" id="981222.Cabther_A0724"/>
<keyword evidence="1" id="KW-0472">Membrane</keyword>
<evidence type="ECO:0000313" key="3">
    <source>
        <dbReference type="EMBL" id="AEP11481.1"/>
    </source>
</evidence>
<dbReference type="KEGG" id="ctm:Cabther_A0724"/>
<evidence type="ECO:0000313" key="4">
    <source>
        <dbReference type="Proteomes" id="UP000006791"/>
    </source>
</evidence>
<dbReference type="PANTHER" id="PTHR33608">
    <property type="entry name" value="BLL2464 PROTEIN"/>
    <property type="match status" value="1"/>
</dbReference>
<dbReference type="OrthoDB" id="9778037at2"/>
<dbReference type="InterPro" id="IPR002881">
    <property type="entry name" value="DUF58"/>
</dbReference>
<name>G2LGY1_CHLTF</name>
<dbReference type="Proteomes" id="UP000006791">
    <property type="component" value="Chromosome 1"/>
</dbReference>
<accession>G2LGY1</accession>
<protein>
    <submittedName>
        <fullName evidence="3">Putative conserved protein (Some members contain a von Willebrand factor type A (VWA) domain)</fullName>
    </submittedName>
</protein>
<sequence>MVLRVEKTPTPVLHSTMNIVFTARFLMAFAGGLGLFSLGWSNPSFLWAGMAFDVVLLAAALLDAARTPLRGSFTLRRRCAERFAIGSGNGVTIEVQNHRPVPLTLWVKDEPPPQMQTPRREGQFTVPPRGTATLHYELLAPARGCFEFGNIAVRLRSPWGLVWRQTSVPAVESVKVYPDFRAAQRQVIEAYRLGRQGERRQRLRGQGREFESLREFVTGDELRHVAWAASARRGKLVTRQYQIERSQSILLMLDCGRLMTARLGDLTKLDYAVNAALALAYVAVAGGDQVGLLTFTRRVEDFLPPRPGASQLGVILEHLHDLQPQMIEPSYARAFAYLGRHCRRRSLVVLLTDVVDADASADLLAHTAALIPRHLPLIVTIGDRDLRAFVKPPPASLDEVYAQSVAEELLTQREQALNRIVELGGLALDVPTGQLSVALVNRYLEVKMRGRL</sequence>